<comment type="caution">
    <text evidence="1">The sequence shown here is derived from an EMBL/GenBank/DDBJ whole genome shotgun (WGS) entry which is preliminary data.</text>
</comment>
<accession>A0A1Y3M8G3</accession>
<dbReference type="Proteomes" id="UP000195321">
    <property type="component" value="Unassembled WGS sequence"/>
</dbReference>
<sequence>MFRTLFFPNRKVITNTVISGQKKEMVSQGLILSKIIRFNNGNNRIKLMINRRYPITILIFHQPLHFYLNFNILLMITKEASFLSVTKYESHQAYFT</sequence>
<organism evidence="1 2">
    <name type="scientific">Bacillus pseudomycoides</name>
    <dbReference type="NCBI Taxonomy" id="64104"/>
    <lineage>
        <taxon>Bacteria</taxon>
        <taxon>Bacillati</taxon>
        <taxon>Bacillota</taxon>
        <taxon>Bacilli</taxon>
        <taxon>Bacillales</taxon>
        <taxon>Bacillaceae</taxon>
        <taxon>Bacillus</taxon>
        <taxon>Bacillus cereus group</taxon>
    </lineage>
</organism>
<dbReference type="AlphaFoldDB" id="A0A1Y3M8G3"/>
<gene>
    <name evidence="1" type="ORF">BW425_22155</name>
</gene>
<reference evidence="1 2" key="1">
    <citation type="submission" date="2017-02" db="EMBL/GenBank/DDBJ databases">
        <title>Bacillus pseudomycoides isolate FSL K6-0042.</title>
        <authorList>
            <person name="Kovac J."/>
        </authorList>
    </citation>
    <scope>NUCLEOTIDE SEQUENCE [LARGE SCALE GENOMIC DNA]</scope>
    <source>
        <strain evidence="1 2">FSL K6-0042</strain>
    </source>
</reference>
<protein>
    <submittedName>
        <fullName evidence="1">Uncharacterized protein</fullName>
    </submittedName>
</protein>
<dbReference type="EMBL" id="MWPX01000036">
    <property type="protein sequence ID" value="OUM46729.1"/>
    <property type="molecule type" value="Genomic_DNA"/>
</dbReference>
<evidence type="ECO:0000313" key="1">
    <source>
        <dbReference type="EMBL" id="OUM46729.1"/>
    </source>
</evidence>
<name>A0A1Y3M8G3_9BACI</name>
<evidence type="ECO:0000313" key="2">
    <source>
        <dbReference type="Proteomes" id="UP000195321"/>
    </source>
</evidence>
<proteinExistence type="predicted"/>